<organism evidence="2 3">
    <name type="scientific">Berkelbacteria bacterium GW2011_GWA2_35_9</name>
    <dbReference type="NCBI Taxonomy" id="1618333"/>
    <lineage>
        <taxon>Bacteria</taxon>
        <taxon>Candidatus Berkelbacteria</taxon>
    </lineage>
</organism>
<feature type="domain" description="Probable zinc-binding" evidence="1">
    <location>
        <begin position="2"/>
        <end position="46"/>
    </location>
</feature>
<dbReference type="AlphaFoldDB" id="A0A0G0D3X1"/>
<dbReference type="EMBL" id="LBRB01000006">
    <property type="protein sequence ID" value="KKP88904.1"/>
    <property type="molecule type" value="Genomic_DNA"/>
</dbReference>
<dbReference type="Pfam" id="PF13451">
    <property type="entry name" value="zf_Tbcl"/>
    <property type="match status" value="1"/>
</dbReference>
<evidence type="ECO:0000259" key="1">
    <source>
        <dbReference type="Pfam" id="PF13451"/>
    </source>
</evidence>
<dbReference type="Proteomes" id="UP000034316">
    <property type="component" value="Unassembled WGS sequence"/>
</dbReference>
<gene>
    <name evidence="2" type="ORF">UR93_C0006G0037</name>
</gene>
<evidence type="ECO:0000313" key="2">
    <source>
        <dbReference type="EMBL" id="KKP88904.1"/>
    </source>
</evidence>
<sequence length="100" mass="11379">MEDKIIQCKDCNNDFVFTGGEQEFYNSKGFSAPMRCKDCRQKNKQSGGTSGEKKDKVFSDITCRECKKTDRVPFAITGKGDDLLCSDCWKKQRETATDEK</sequence>
<reference evidence="2 3" key="1">
    <citation type="journal article" date="2015" name="Nature">
        <title>rRNA introns, odd ribosomes, and small enigmatic genomes across a large radiation of phyla.</title>
        <authorList>
            <person name="Brown C.T."/>
            <person name="Hug L.A."/>
            <person name="Thomas B.C."/>
            <person name="Sharon I."/>
            <person name="Castelle C.J."/>
            <person name="Singh A."/>
            <person name="Wilkins M.J."/>
            <person name="Williams K.H."/>
            <person name="Banfield J.F."/>
        </authorList>
    </citation>
    <scope>NUCLEOTIDE SEQUENCE [LARGE SCALE GENOMIC DNA]</scope>
</reference>
<dbReference type="InterPro" id="IPR025306">
    <property type="entry name" value="Zn-bnd_dom_prob"/>
</dbReference>
<accession>A0A0G0D3X1</accession>
<name>A0A0G0D3X1_9BACT</name>
<evidence type="ECO:0000313" key="3">
    <source>
        <dbReference type="Proteomes" id="UP000034316"/>
    </source>
</evidence>
<dbReference type="STRING" id="1618333.UR93_C0006G0037"/>
<protein>
    <recommendedName>
        <fullName evidence="1">Probable zinc-binding domain-containing protein</fullName>
    </recommendedName>
</protein>
<comment type="caution">
    <text evidence="2">The sequence shown here is derived from an EMBL/GenBank/DDBJ whole genome shotgun (WGS) entry which is preliminary data.</text>
</comment>
<proteinExistence type="predicted"/>